<evidence type="ECO:0000313" key="4">
    <source>
        <dbReference type="Proteomes" id="UP000054350"/>
    </source>
</evidence>
<name>A0A0L0SA76_ALLM3</name>
<feature type="compositionally biased region" description="Low complexity" evidence="2">
    <location>
        <begin position="361"/>
        <end position="373"/>
    </location>
</feature>
<protein>
    <submittedName>
        <fullName evidence="3">Uncharacterized protein</fullName>
    </submittedName>
</protein>
<evidence type="ECO:0000313" key="3">
    <source>
        <dbReference type="EMBL" id="KNE59386.1"/>
    </source>
</evidence>
<dbReference type="VEuPathDB" id="FungiDB:AMAG_18168"/>
<proteinExistence type="predicted"/>
<evidence type="ECO:0000256" key="2">
    <source>
        <dbReference type="SAM" id="MobiDB-lite"/>
    </source>
</evidence>
<feature type="coiled-coil region" evidence="1">
    <location>
        <begin position="276"/>
        <end position="303"/>
    </location>
</feature>
<organism evidence="3 4">
    <name type="scientific">Allomyces macrogynus (strain ATCC 38327)</name>
    <name type="common">Allomyces javanicus var. macrogynus</name>
    <dbReference type="NCBI Taxonomy" id="578462"/>
    <lineage>
        <taxon>Eukaryota</taxon>
        <taxon>Fungi</taxon>
        <taxon>Fungi incertae sedis</taxon>
        <taxon>Blastocladiomycota</taxon>
        <taxon>Blastocladiomycetes</taxon>
        <taxon>Blastocladiales</taxon>
        <taxon>Blastocladiaceae</taxon>
        <taxon>Allomyces</taxon>
    </lineage>
</organism>
<keyword evidence="4" id="KW-1185">Reference proteome</keyword>
<reference evidence="4" key="2">
    <citation type="submission" date="2009-11" db="EMBL/GenBank/DDBJ databases">
        <title>The Genome Sequence of Allomyces macrogynus strain ATCC 38327.</title>
        <authorList>
            <consortium name="The Broad Institute Genome Sequencing Platform"/>
            <person name="Russ C."/>
            <person name="Cuomo C."/>
            <person name="Shea T."/>
            <person name="Young S.K."/>
            <person name="Zeng Q."/>
            <person name="Koehrsen M."/>
            <person name="Haas B."/>
            <person name="Borodovsky M."/>
            <person name="Guigo R."/>
            <person name="Alvarado L."/>
            <person name="Berlin A."/>
            <person name="Borenstein D."/>
            <person name="Chen Z."/>
            <person name="Engels R."/>
            <person name="Freedman E."/>
            <person name="Gellesch M."/>
            <person name="Goldberg J."/>
            <person name="Griggs A."/>
            <person name="Gujja S."/>
            <person name="Heiman D."/>
            <person name="Hepburn T."/>
            <person name="Howarth C."/>
            <person name="Jen D."/>
            <person name="Larson L."/>
            <person name="Lewis B."/>
            <person name="Mehta T."/>
            <person name="Park D."/>
            <person name="Pearson M."/>
            <person name="Roberts A."/>
            <person name="Saif S."/>
            <person name="Shenoy N."/>
            <person name="Sisk P."/>
            <person name="Stolte C."/>
            <person name="Sykes S."/>
            <person name="Walk T."/>
            <person name="White J."/>
            <person name="Yandava C."/>
            <person name="Burger G."/>
            <person name="Gray M.W."/>
            <person name="Holland P.W.H."/>
            <person name="King N."/>
            <person name="Lang F.B.F."/>
            <person name="Roger A.J."/>
            <person name="Ruiz-Trillo I."/>
            <person name="Lander E."/>
            <person name="Nusbaum C."/>
        </authorList>
    </citation>
    <scope>NUCLEOTIDE SEQUENCE [LARGE SCALE GENOMIC DNA]</scope>
    <source>
        <strain evidence="4">ATCC 38327</strain>
    </source>
</reference>
<reference evidence="3 4" key="1">
    <citation type="submission" date="2009-11" db="EMBL/GenBank/DDBJ databases">
        <title>Annotation of Allomyces macrogynus ATCC 38327.</title>
        <authorList>
            <consortium name="The Broad Institute Genome Sequencing Platform"/>
            <person name="Russ C."/>
            <person name="Cuomo C."/>
            <person name="Burger G."/>
            <person name="Gray M.W."/>
            <person name="Holland P.W.H."/>
            <person name="King N."/>
            <person name="Lang F.B.F."/>
            <person name="Roger A.J."/>
            <person name="Ruiz-Trillo I."/>
            <person name="Young S.K."/>
            <person name="Zeng Q."/>
            <person name="Gargeya S."/>
            <person name="Fitzgerald M."/>
            <person name="Haas B."/>
            <person name="Abouelleil A."/>
            <person name="Alvarado L."/>
            <person name="Arachchi H.M."/>
            <person name="Berlin A."/>
            <person name="Chapman S.B."/>
            <person name="Gearin G."/>
            <person name="Goldberg J."/>
            <person name="Griggs A."/>
            <person name="Gujja S."/>
            <person name="Hansen M."/>
            <person name="Heiman D."/>
            <person name="Howarth C."/>
            <person name="Larimer J."/>
            <person name="Lui A."/>
            <person name="MacDonald P.J.P."/>
            <person name="McCowen C."/>
            <person name="Montmayeur A."/>
            <person name="Murphy C."/>
            <person name="Neiman D."/>
            <person name="Pearson M."/>
            <person name="Priest M."/>
            <person name="Roberts A."/>
            <person name="Saif S."/>
            <person name="Shea T."/>
            <person name="Sisk P."/>
            <person name="Stolte C."/>
            <person name="Sykes S."/>
            <person name="Wortman J."/>
            <person name="Nusbaum C."/>
            <person name="Birren B."/>
        </authorList>
    </citation>
    <scope>NUCLEOTIDE SEQUENCE [LARGE SCALE GENOMIC DNA]</scope>
    <source>
        <strain evidence="3 4">ATCC 38327</strain>
    </source>
</reference>
<dbReference type="Proteomes" id="UP000054350">
    <property type="component" value="Unassembled WGS sequence"/>
</dbReference>
<feature type="region of interest" description="Disordered" evidence="2">
    <location>
        <begin position="361"/>
        <end position="381"/>
    </location>
</feature>
<evidence type="ECO:0000256" key="1">
    <source>
        <dbReference type="SAM" id="Coils"/>
    </source>
</evidence>
<feature type="compositionally biased region" description="Acidic residues" evidence="2">
    <location>
        <begin position="1"/>
        <end position="10"/>
    </location>
</feature>
<gene>
    <name evidence="3" type="ORF">AMAG_18168</name>
</gene>
<sequence length="401" mass="42761">MPDLLADDQDPTSPDPPRRAPPPLRRRGTLAADRDRTIRSLRDRVRLLAAHHDRDSAHLADAEAAAKELADALAAARASAALARRDASAAVAAEAVAAAERDKAVEALRRLEPQLSAARVARDELRSAVESLREQATELEAERAALVEQVEELAAREGDLVVQLEACQAELAVAQAVAAEHQHAATLLAGASLADEEEVEAEKSDRVESAGLAMHEHEIDESLGGSKASLSSAARKRASLCDELESADALFSSSAMARHSRVADTDEERAHMAARIEELVAAQERSTRTIKDLKAQLELARRAPPRIVVDMGEEERAQMAARIDELVAAQERSAGKIKDLETQLEMAHQVIQHIAATHMAATAATRPGTPTKPSAYSAPATPARALIQGRPSSLALAPSPS</sequence>
<feature type="coiled-coil region" evidence="1">
    <location>
        <begin position="115"/>
        <end position="156"/>
    </location>
</feature>
<feature type="region of interest" description="Disordered" evidence="2">
    <location>
        <begin position="1"/>
        <end position="35"/>
    </location>
</feature>
<dbReference type="AlphaFoldDB" id="A0A0L0SA76"/>
<accession>A0A0L0SA76</accession>
<keyword evidence="1" id="KW-0175">Coiled coil</keyword>
<feature type="compositionally biased region" description="Pro residues" evidence="2">
    <location>
        <begin position="13"/>
        <end position="23"/>
    </location>
</feature>
<dbReference type="EMBL" id="GG745334">
    <property type="protein sequence ID" value="KNE59386.1"/>
    <property type="molecule type" value="Genomic_DNA"/>
</dbReference>